<dbReference type="Proteomes" id="UP000014760">
    <property type="component" value="Unassembled WGS sequence"/>
</dbReference>
<dbReference type="EnsemblMetazoa" id="CapteT195851">
    <property type="protein sequence ID" value="CapteP195851"/>
    <property type="gene ID" value="CapteG195851"/>
</dbReference>
<keyword evidence="1" id="KW-0732">Signal</keyword>
<feature type="signal peptide" evidence="1">
    <location>
        <begin position="1"/>
        <end position="18"/>
    </location>
</feature>
<feature type="chain" id="PRO_5008787880" evidence="1">
    <location>
        <begin position="19"/>
        <end position="202"/>
    </location>
</feature>
<gene>
    <name evidence="2" type="ORF">CAPTEDRAFT_195851</name>
</gene>
<sequence length="202" mass="22683">MNTLLKLLIIGVFHSVCADNIVEEFLELHNSCQVQGRHPDMNLIIRETIAQVQGLRSKFLLRIKNPMVRQLVEQSQGPVSLGRLLTATRPIPRTPKMQRLLIGKYLRLTWHLMVVEQNEAHFSGERGGQILRLGSQHHEMATLRRGNLKTLTCALKSVAASDTHDVISYVGRYSAPTSHFEADAIAVSIFGGFCDLLECIME</sequence>
<evidence type="ECO:0000313" key="2">
    <source>
        <dbReference type="EMBL" id="ELU03724.1"/>
    </source>
</evidence>
<dbReference type="EMBL" id="KB302959">
    <property type="protein sequence ID" value="ELU03724.1"/>
    <property type="molecule type" value="Genomic_DNA"/>
</dbReference>
<dbReference type="HOGENOM" id="CLU_1355796_0_0_1"/>
<evidence type="ECO:0000313" key="3">
    <source>
        <dbReference type="EnsemblMetazoa" id="CapteP195851"/>
    </source>
</evidence>
<evidence type="ECO:0000256" key="1">
    <source>
        <dbReference type="SAM" id="SignalP"/>
    </source>
</evidence>
<dbReference type="AlphaFoldDB" id="R7UCJ7"/>
<reference evidence="2 4" key="2">
    <citation type="journal article" date="2013" name="Nature">
        <title>Insights into bilaterian evolution from three spiralian genomes.</title>
        <authorList>
            <person name="Simakov O."/>
            <person name="Marletaz F."/>
            <person name="Cho S.J."/>
            <person name="Edsinger-Gonzales E."/>
            <person name="Havlak P."/>
            <person name="Hellsten U."/>
            <person name="Kuo D.H."/>
            <person name="Larsson T."/>
            <person name="Lv J."/>
            <person name="Arendt D."/>
            <person name="Savage R."/>
            <person name="Osoegawa K."/>
            <person name="de Jong P."/>
            <person name="Grimwood J."/>
            <person name="Chapman J.A."/>
            <person name="Shapiro H."/>
            <person name="Aerts A."/>
            <person name="Otillar R.P."/>
            <person name="Terry A.Y."/>
            <person name="Boore J.L."/>
            <person name="Grigoriev I.V."/>
            <person name="Lindberg D.R."/>
            <person name="Seaver E.C."/>
            <person name="Weisblat D.A."/>
            <person name="Putnam N.H."/>
            <person name="Rokhsar D.S."/>
        </authorList>
    </citation>
    <scope>NUCLEOTIDE SEQUENCE</scope>
    <source>
        <strain evidence="2 4">I ESC-2004</strain>
    </source>
</reference>
<organism evidence="2">
    <name type="scientific">Capitella teleta</name>
    <name type="common">Polychaete worm</name>
    <dbReference type="NCBI Taxonomy" id="283909"/>
    <lineage>
        <taxon>Eukaryota</taxon>
        <taxon>Metazoa</taxon>
        <taxon>Spiralia</taxon>
        <taxon>Lophotrochozoa</taxon>
        <taxon>Annelida</taxon>
        <taxon>Polychaeta</taxon>
        <taxon>Sedentaria</taxon>
        <taxon>Scolecida</taxon>
        <taxon>Capitellidae</taxon>
        <taxon>Capitella</taxon>
    </lineage>
</organism>
<protein>
    <submittedName>
        <fullName evidence="2 3">Uncharacterized protein</fullName>
    </submittedName>
</protein>
<name>R7UCJ7_CAPTE</name>
<reference evidence="3" key="3">
    <citation type="submission" date="2015-06" db="UniProtKB">
        <authorList>
            <consortium name="EnsemblMetazoa"/>
        </authorList>
    </citation>
    <scope>IDENTIFICATION</scope>
</reference>
<reference evidence="4" key="1">
    <citation type="submission" date="2012-12" db="EMBL/GenBank/DDBJ databases">
        <authorList>
            <person name="Hellsten U."/>
            <person name="Grimwood J."/>
            <person name="Chapman J.A."/>
            <person name="Shapiro H."/>
            <person name="Aerts A."/>
            <person name="Otillar R.P."/>
            <person name="Terry A.Y."/>
            <person name="Boore J.L."/>
            <person name="Simakov O."/>
            <person name="Marletaz F."/>
            <person name="Cho S.-J."/>
            <person name="Edsinger-Gonzales E."/>
            <person name="Havlak P."/>
            <person name="Kuo D.-H."/>
            <person name="Larsson T."/>
            <person name="Lv J."/>
            <person name="Arendt D."/>
            <person name="Savage R."/>
            <person name="Osoegawa K."/>
            <person name="de Jong P."/>
            <person name="Lindberg D.R."/>
            <person name="Seaver E.C."/>
            <person name="Weisblat D.A."/>
            <person name="Putnam N.H."/>
            <person name="Grigoriev I.V."/>
            <person name="Rokhsar D.S."/>
        </authorList>
    </citation>
    <scope>NUCLEOTIDE SEQUENCE</scope>
    <source>
        <strain evidence="4">I ESC-2004</strain>
    </source>
</reference>
<proteinExistence type="predicted"/>
<dbReference type="EMBL" id="AMQN01008366">
    <property type="status" value="NOT_ANNOTATED_CDS"/>
    <property type="molecule type" value="Genomic_DNA"/>
</dbReference>
<evidence type="ECO:0000313" key="4">
    <source>
        <dbReference type="Proteomes" id="UP000014760"/>
    </source>
</evidence>
<keyword evidence="4" id="KW-1185">Reference proteome</keyword>
<accession>R7UCJ7</accession>